<accession>A0A6A4GWV2</accession>
<dbReference type="SUPFAM" id="SSF54897">
    <property type="entry name" value="Protease propeptides/inhibitors"/>
    <property type="match status" value="1"/>
</dbReference>
<sequence length="488" mass="50803">MALCKLLTLLSIIAMASAGMVVHESRTSAPAGFPSSETVSAFSSFASANGLEPTVISPNGDWVSITLPVSQANQLFATQFEVFTHPDKSNAITRTLSVSLPSELVGHIDVIHPTTQFIGPNTRLTPTSSISLDRRAVAASCNSSLPSGIVTPTCLQKLYGIPATPATEKTISLLVTAYEDEFAQTADLSEFLKLLRPDIPSTTTFTLLSTDGGINTQKASDAGSEANLDIQYTTGVATEVPIEFLSVGGDDFGTSLLDTTTFLDGVAIPPSVVMTTSYGDDEANFGSSKAIKICNDYMVLGTRGISVVFASGDGGVRGGHNDDSVCDDNTFIPVFPAACPFVTAVGSTQGFGPEKAINFTGGGFSNFFPAPSYQTAAVARFSPSVQGWNFEIESGGEVGLVGGTSASSPTFAAIIALINDRLIAAGKPVLGFLNPFIYSTASTAFTDITIGHNSGFVCPASSVSFILGLFLQVAFDAAVGWDALSQFF</sequence>
<dbReference type="GO" id="GO:0046872">
    <property type="term" value="F:metal ion binding"/>
    <property type="evidence" value="ECO:0007669"/>
    <property type="project" value="UniProtKB-UniRule"/>
</dbReference>
<dbReference type="EMBL" id="ML769665">
    <property type="protein sequence ID" value="KAE9390241.1"/>
    <property type="molecule type" value="Genomic_DNA"/>
</dbReference>
<dbReference type="SUPFAM" id="SSF52743">
    <property type="entry name" value="Subtilisin-like"/>
    <property type="match status" value="1"/>
</dbReference>
<evidence type="ECO:0000256" key="9">
    <source>
        <dbReference type="ARBA" id="ARBA00022837"/>
    </source>
</evidence>
<evidence type="ECO:0000256" key="10">
    <source>
        <dbReference type="ARBA" id="ARBA00023145"/>
    </source>
</evidence>
<keyword evidence="10" id="KW-0865">Zymogen</keyword>
<keyword evidence="7 11" id="KW-0378">Hydrolase</keyword>
<keyword evidence="15" id="KW-1185">Reference proteome</keyword>
<dbReference type="SMART" id="SM00944">
    <property type="entry name" value="Pro-kuma_activ"/>
    <property type="match status" value="1"/>
</dbReference>
<dbReference type="Gene3D" id="3.40.50.200">
    <property type="entry name" value="Peptidase S8/S53 domain"/>
    <property type="match status" value="1"/>
</dbReference>
<dbReference type="GO" id="GO:0006508">
    <property type="term" value="P:proteolysis"/>
    <property type="evidence" value="ECO:0007669"/>
    <property type="project" value="UniProtKB-KW"/>
</dbReference>
<dbReference type="CDD" id="cd11377">
    <property type="entry name" value="Pro-peptidase_S53"/>
    <property type="match status" value="1"/>
</dbReference>
<evidence type="ECO:0000256" key="2">
    <source>
        <dbReference type="ARBA" id="ARBA00002451"/>
    </source>
</evidence>
<feature type="binding site" evidence="11">
    <location>
        <position position="447"/>
    </location>
    <ligand>
        <name>Ca(2+)</name>
        <dbReference type="ChEBI" id="CHEBI:29108"/>
    </ligand>
</feature>
<dbReference type="AlphaFoldDB" id="A0A6A4GWV2"/>
<comment type="subcellular location">
    <subcellularLocation>
        <location evidence="3">Secreted</location>
        <location evidence="3">Extracellular space</location>
    </subcellularLocation>
</comment>
<evidence type="ECO:0000256" key="1">
    <source>
        <dbReference type="ARBA" id="ARBA00001910"/>
    </source>
</evidence>
<evidence type="ECO:0000256" key="11">
    <source>
        <dbReference type="PROSITE-ProRule" id="PRU01032"/>
    </source>
</evidence>
<keyword evidence="8 11" id="KW-0720">Serine protease</keyword>
<comment type="function">
    <text evidence="2">Secreted tripeptidyl-peptidase which degrades proteins at acidic pHs and is involved in virulence.</text>
</comment>
<keyword evidence="12" id="KW-0732">Signal</keyword>
<proteinExistence type="predicted"/>
<keyword evidence="9 11" id="KW-0106">Calcium</keyword>
<evidence type="ECO:0000256" key="3">
    <source>
        <dbReference type="ARBA" id="ARBA00004239"/>
    </source>
</evidence>
<dbReference type="InterPro" id="IPR036852">
    <property type="entry name" value="Peptidase_S8/S53_dom_sf"/>
</dbReference>
<dbReference type="PANTHER" id="PTHR14218">
    <property type="entry name" value="PROTEASE S8 TRIPEPTIDYL PEPTIDASE I CLN2"/>
    <property type="match status" value="1"/>
</dbReference>
<dbReference type="PROSITE" id="PS00138">
    <property type="entry name" value="SUBTILASE_SER"/>
    <property type="match status" value="1"/>
</dbReference>
<dbReference type="GO" id="GO:0005576">
    <property type="term" value="C:extracellular region"/>
    <property type="evidence" value="ECO:0007669"/>
    <property type="project" value="UniProtKB-SubCell"/>
</dbReference>
<feature type="active site" description="Charge relay system" evidence="11">
    <location>
        <position position="225"/>
    </location>
</feature>
<feature type="binding site" evidence="11">
    <location>
        <position position="480"/>
    </location>
    <ligand>
        <name>Ca(2+)</name>
        <dbReference type="ChEBI" id="CHEBI:29108"/>
    </ligand>
</feature>
<evidence type="ECO:0000256" key="4">
    <source>
        <dbReference type="ARBA" id="ARBA00012462"/>
    </source>
</evidence>
<dbReference type="OrthoDB" id="409122at2759"/>
<reference evidence="14" key="1">
    <citation type="journal article" date="2019" name="Environ. Microbiol.">
        <title>Fungal ecological strategies reflected in gene transcription - a case study of two litter decomposers.</title>
        <authorList>
            <person name="Barbi F."/>
            <person name="Kohler A."/>
            <person name="Barry K."/>
            <person name="Baskaran P."/>
            <person name="Daum C."/>
            <person name="Fauchery L."/>
            <person name="Ihrmark K."/>
            <person name="Kuo A."/>
            <person name="LaButti K."/>
            <person name="Lipzen A."/>
            <person name="Morin E."/>
            <person name="Grigoriev I.V."/>
            <person name="Henrissat B."/>
            <person name="Lindahl B."/>
            <person name="Martin F."/>
        </authorList>
    </citation>
    <scope>NUCLEOTIDE SEQUENCE</scope>
    <source>
        <strain evidence="14">JB14</strain>
    </source>
</reference>
<evidence type="ECO:0000259" key="13">
    <source>
        <dbReference type="PROSITE" id="PS51695"/>
    </source>
</evidence>
<organism evidence="14 15">
    <name type="scientific">Gymnopus androsaceus JB14</name>
    <dbReference type="NCBI Taxonomy" id="1447944"/>
    <lineage>
        <taxon>Eukaryota</taxon>
        <taxon>Fungi</taxon>
        <taxon>Dikarya</taxon>
        <taxon>Basidiomycota</taxon>
        <taxon>Agaricomycotina</taxon>
        <taxon>Agaricomycetes</taxon>
        <taxon>Agaricomycetidae</taxon>
        <taxon>Agaricales</taxon>
        <taxon>Marasmiineae</taxon>
        <taxon>Omphalotaceae</taxon>
        <taxon>Gymnopus</taxon>
    </lineage>
</organism>
<feature type="chain" id="PRO_5025597162" description="tripeptidyl-peptidase II" evidence="12">
    <location>
        <begin position="19"/>
        <end position="488"/>
    </location>
</feature>
<feature type="domain" description="Peptidase S53" evidence="13">
    <location>
        <begin position="149"/>
        <end position="488"/>
    </location>
</feature>
<dbReference type="InterPro" id="IPR000209">
    <property type="entry name" value="Peptidase_S8/S53_dom"/>
</dbReference>
<feature type="signal peptide" evidence="12">
    <location>
        <begin position="1"/>
        <end position="18"/>
    </location>
</feature>
<evidence type="ECO:0000256" key="8">
    <source>
        <dbReference type="ARBA" id="ARBA00022825"/>
    </source>
</evidence>
<evidence type="ECO:0000256" key="6">
    <source>
        <dbReference type="ARBA" id="ARBA00022723"/>
    </source>
</evidence>
<feature type="active site" description="Charge relay system" evidence="11">
    <location>
        <position position="229"/>
    </location>
</feature>
<evidence type="ECO:0000256" key="5">
    <source>
        <dbReference type="ARBA" id="ARBA00022670"/>
    </source>
</evidence>
<evidence type="ECO:0000256" key="12">
    <source>
        <dbReference type="SAM" id="SignalP"/>
    </source>
</evidence>
<feature type="active site" description="Charge relay system" evidence="11">
    <location>
        <position position="405"/>
    </location>
</feature>
<keyword evidence="5 11" id="KW-0645">Protease</keyword>
<dbReference type="InterPro" id="IPR030400">
    <property type="entry name" value="Sedolisin_dom"/>
</dbReference>
<name>A0A6A4GWV2_9AGAR</name>
<evidence type="ECO:0000313" key="14">
    <source>
        <dbReference type="EMBL" id="KAE9390241.1"/>
    </source>
</evidence>
<dbReference type="InterPro" id="IPR015366">
    <property type="entry name" value="S53_propep"/>
</dbReference>
<dbReference type="Proteomes" id="UP000799118">
    <property type="component" value="Unassembled WGS sequence"/>
</dbReference>
<keyword evidence="6 11" id="KW-0479">Metal-binding</keyword>
<comment type="cofactor">
    <cofactor evidence="11">
        <name>Ca(2+)</name>
        <dbReference type="ChEBI" id="CHEBI:29108"/>
    </cofactor>
    <text evidence="11">Binds 1 Ca(2+) ion per subunit.</text>
</comment>
<evidence type="ECO:0000256" key="7">
    <source>
        <dbReference type="ARBA" id="ARBA00022801"/>
    </source>
</evidence>
<dbReference type="InterPro" id="IPR023828">
    <property type="entry name" value="Peptidase_S8_Ser-AS"/>
</dbReference>
<evidence type="ECO:0000313" key="15">
    <source>
        <dbReference type="Proteomes" id="UP000799118"/>
    </source>
</evidence>
<comment type="catalytic activity">
    <reaction evidence="1">
        <text>Release of an N-terminal tripeptide from a polypeptide.</text>
        <dbReference type="EC" id="3.4.14.10"/>
    </reaction>
</comment>
<dbReference type="InterPro" id="IPR050819">
    <property type="entry name" value="Tripeptidyl-peptidase_I"/>
</dbReference>
<protein>
    <recommendedName>
        <fullName evidence="4">tripeptidyl-peptidase II</fullName>
        <ecNumber evidence="4">3.4.14.10</ecNumber>
    </recommendedName>
</protein>
<feature type="binding site" evidence="11">
    <location>
        <position position="448"/>
    </location>
    <ligand>
        <name>Ca(2+)</name>
        <dbReference type="ChEBI" id="CHEBI:29108"/>
    </ligand>
</feature>
<dbReference type="CDD" id="cd04056">
    <property type="entry name" value="Peptidases_S53"/>
    <property type="match status" value="1"/>
</dbReference>
<dbReference type="EC" id="3.4.14.10" evidence="4"/>
<gene>
    <name evidence="14" type="ORF">BT96DRAFT_1065246</name>
</gene>
<dbReference type="Pfam" id="PF00082">
    <property type="entry name" value="Peptidase_S8"/>
    <property type="match status" value="1"/>
</dbReference>
<dbReference type="PROSITE" id="PS51695">
    <property type="entry name" value="SEDOLISIN"/>
    <property type="match status" value="1"/>
</dbReference>
<dbReference type="PANTHER" id="PTHR14218:SF15">
    <property type="entry name" value="TRIPEPTIDYL-PEPTIDASE 1"/>
    <property type="match status" value="1"/>
</dbReference>
<dbReference type="Pfam" id="PF09286">
    <property type="entry name" value="Pro-kuma_activ"/>
    <property type="match status" value="1"/>
</dbReference>
<dbReference type="GO" id="GO:0008240">
    <property type="term" value="F:tripeptidyl-peptidase activity"/>
    <property type="evidence" value="ECO:0007669"/>
    <property type="project" value="UniProtKB-EC"/>
</dbReference>
<dbReference type="GO" id="GO:0004252">
    <property type="term" value="F:serine-type endopeptidase activity"/>
    <property type="evidence" value="ECO:0007669"/>
    <property type="project" value="UniProtKB-UniRule"/>
</dbReference>
<feature type="binding site" evidence="11">
    <location>
        <position position="482"/>
    </location>
    <ligand>
        <name>Ca(2+)</name>
        <dbReference type="ChEBI" id="CHEBI:29108"/>
    </ligand>
</feature>